<dbReference type="PRINTS" id="PR00081">
    <property type="entry name" value="GDHRDH"/>
</dbReference>
<protein>
    <submittedName>
        <fullName evidence="3">3-ketoacyl-ACP reductase</fullName>
    </submittedName>
</protein>
<comment type="similarity">
    <text evidence="1">Belongs to the short-chain dehydrogenases/reductases (SDR) family.</text>
</comment>
<sequence>MSKVALITGGQQGIGLGIARELAGAGYKLALASRSEDDAPQVQAALAELGDAAIYIRHDLQDIDNVALVLDQVEARLGPVTTFVSNAGVPAKVRGDMLELAPDSFDFVLGVNLRGAFFLAQEVARRMLKAPSDSYRSIVFVTSVSASMASIERAEYCISKAGAGMMAELFALRLAPHGIGVFELRPGIIETEMTAGVKDKYTARIEGGLVPAQRWGQPVDIGSVVVPLAEGRFAFANGAVIPVDGGLSLARL</sequence>
<dbReference type="InterPro" id="IPR036291">
    <property type="entry name" value="NAD(P)-bd_dom_sf"/>
</dbReference>
<proteinExistence type="inferred from homology"/>
<comment type="caution">
    <text evidence="3">The sequence shown here is derived from an EMBL/GenBank/DDBJ whole genome shotgun (WGS) entry which is preliminary data.</text>
</comment>
<accession>A0A504TT51</accession>
<dbReference type="OrthoDB" id="9803333at2"/>
<name>A0A504TT51_9HYPH</name>
<dbReference type="Gene3D" id="3.40.50.720">
    <property type="entry name" value="NAD(P)-binding Rossmann-like Domain"/>
    <property type="match status" value="1"/>
</dbReference>
<evidence type="ECO:0000313" key="4">
    <source>
        <dbReference type="Proteomes" id="UP000316429"/>
    </source>
</evidence>
<evidence type="ECO:0000313" key="3">
    <source>
        <dbReference type="EMBL" id="TPP04570.1"/>
    </source>
</evidence>
<evidence type="ECO:0000256" key="1">
    <source>
        <dbReference type="ARBA" id="ARBA00006484"/>
    </source>
</evidence>
<dbReference type="FunFam" id="3.40.50.720:FF:000084">
    <property type="entry name" value="Short-chain dehydrogenase reductase"/>
    <property type="match status" value="1"/>
</dbReference>
<dbReference type="Proteomes" id="UP000316429">
    <property type="component" value="Unassembled WGS sequence"/>
</dbReference>
<dbReference type="PANTHER" id="PTHR42760:SF133">
    <property type="entry name" value="3-OXOACYL-[ACYL-CARRIER-PROTEIN] REDUCTASE"/>
    <property type="match status" value="1"/>
</dbReference>
<dbReference type="PANTHER" id="PTHR42760">
    <property type="entry name" value="SHORT-CHAIN DEHYDROGENASES/REDUCTASES FAMILY MEMBER"/>
    <property type="match status" value="1"/>
</dbReference>
<dbReference type="Pfam" id="PF13561">
    <property type="entry name" value="adh_short_C2"/>
    <property type="match status" value="1"/>
</dbReference>
<organism evidence="3 4">
    <name type="scientific">Rhizobium glycinendophyticum</name>
    <dbReference type="NCBI Taxonomy" id="2589807"/>
    <lineage>
        <taxon>Bacteria</taxon>
        <taxon>Pseudomonadati</taxon>
        <taxon>Pseudomonadota</taxon>
        <taxon>Alphaproteobacteria</taxon>
        <taxon>Hyphomicrobiales</taxon>
        <taxon>Rhizobiaceae</taxon>
        <taxon>Rhizobium/Agrobacterium group</taxon>
        <taxon>Rhizobium</taxon>
    </lineage>
</organism>
<dbReference type="GO" id="GO:0048038">
    <property type="term" value="F:quinone binding"/>
    <property type="evidence" value="ECO:0007669"/>
    <property type="project" value="TreeGrafter"/>
</dbReference>
<keyword evidence="2" id="KW-0560">Oxidoreductase</keyword>
<dbReference type="GO" id="GO:0016616">
    <property type="term" value="F:oxidoreductase activity, acting on the CH-OH group of donors, NAD or NADP as acceptor"/>
    <property type="evidence" value="ECO:0007669"/>
    <property type="project" value="TreeGrafter"/>
</dbReference>
<gene>
    <name evidence="3" type="ORF">FJQ55_21895</name>
</gene>
<dbReference type="EMBL" id="VFYP01000007">
    <property type="protein sequence ID" value="TPP04570.1"/>
    <property type="molecule type" value="Genomic_DNA"/>
</dbReference>
<reference evidence="3 4" key="1">
    <citation type="submission" date="2019-06" db="EMBL/GenBank/DDBJ databases">
        <title>Rhizobium sp. CL12 isolated from roots of soybean.</title>
        <authorList>
            <person name="Wang C."/>
        </authorList>
    </citation>
    <scope>NUCLEOTIDE SEQUENCE [LARGE SCALE GENOMIC DNA]</scope>
    <source>
        <strain evidence="3 4">CL12</strain>
    </source>
</reference>
<dbReference type="RefSeq" id="WP_140832039.1">
    <property type="nucleotide sequence ID" value="NZ_VFYP01000007.1"/>
</dbReference>
<dbReference type="InterPro" id="IPR002347">
    <property type="entry name" value="SDR_fam"/>
</dbReference>
<dbReference type="NCBIfam" id="NF009386">
    <property type="entry name" value="PRK12745.1"/>
    <property type="match status" value="1"/>
</dbReference>
<dbReference type="SUPFAM" id="SSF51735">
    <property type="entry name" value="NAD(P)-binding Rossmann-fold domains"/>
    <property type="match status" value="1"/>
</dbReference>
<dbReference type="PROSITE" id="PS00061">
    <property type="entry name" value="ADH_SHORT"/>
    <property type="match status" value="1"/>
</dbReference>
<dbReference type="InterPro" id="IPR020904">
    <property type="entry name" value="Sc_DH/Rdtase_CS"/>
</dbReference>
<dbReference type="AlphaFoldDB" id="A0A504TT51"/>
<evidence type="ECO:0000256" key="2">
    <source>
        <dbReference type="ARBA" id="ARBA00023002"/>
    </source>
</evidence>
<keyword evidence="4" id="KW-1185">Reference proteome</keyword>
<dbReference type="GO" id="GO:0006633">
    <property type="term" value="P:fatty acid biosynthetic process"/>
    <property type="evidence" value="ECO:0007669"/>
    <property type="project" value="TreeGrafter"/>
</dbReference>